<dbReference type="AlphaFoldDB" id="A0A7W9PHR5"/>
<protein>
    <submittedName>
        <fullName evidence="9">RND superfamily putative drug exporter</fullName>
    </submittedName>
</protein>
<dbReference type="Pfam" id="PF03176">
    <property type="entry name" value="MMPL"/>
    <property type="match status" value="2"/>
</dbReference>
<dbReference type="RefSeq" id="WP_040748192.1">
    <property type="nucleotide sequence ID" value="NZ_JACHIT010000002.1"/>
</dbReference>
<dbReference type="EMBL" id="JACHIT010000002">
    <property type="protein sequence ID" value="MBB5916372.1"/>
    <property type="molecule type" value="Genomic_DNA"/>
</dbReference>
<evidence type="ECO:0000256" key="1">
    <source>
        <dbReference type="ARBA" id="ARBA00004651"/>
    </source>
</evidence>
<feature type="transmembrane region" description="Helical" evidence="7">
    <location>
        <begin position="631"/>
        <end position="654"/>
    </location>
</feature>
<comment type="caution">
    <text evidence="9">The sequence shown here is derived from an EMBL/GenBank/DDBJ whole genome shotgun (WGS) entry which is preliminary data.</text>
</comment>
<feature type="transmembrane region" description="Helical" evidence="7">
    <location>
        <begin position="414"/>
        <end position="432"/>
    </location>
</feature>
<feature type="transmembrane region" description="Helical" evidence="7">
    <location>
        <begin position="326"/>
        <end position="349"/>
    </location>
</feature>
<keyword evidence="4 7" id="KW-1133">Transmembrane helix</keyword>
<accession>A0A7W9PHR5</accession>
<comment type="subcellular location">
    <subcellularLocation>
        <location evidence="1">Cell membrane</location>
        <topology evidence="1">Multi-pass membrane protein</topology>
    </subcellularLocation>
</comment>
<evidence type="ECO:0000313" key="9">
    <source>
        <dbReference type="EMBL" id="MBB5916372.1"/>
    </source>
</evidence>
<dbReference type="Gene3D" id="1.20.1640.10">
    <property type="entry name" value="Multidrug efflux transporter AcrB transmembrane domain"/>
    <property type="match status" value="2"/>
</dbReference>
<feature type="region of interest" description="Disordered" evidence="6">
    <location>
        <begin position="371"/>
        <end position="393"/>
    </location>
</feature>
<feature type="transmembrane region" description="Helical" evidence="7">
    <location>
        <begin position="599"/>
        <end position="619"/>
    </location>
</feature>
<proteinExistence type="predicted"/>
<dbReference type="GO" id="GO:0005886">
    <property type="term" value="C:plasma membrane"/>
    <property type="evidence" value="ECO:0007669"/>
    <property type="project" value="UniProtKB-SubCell"/>
</dbReference>
<feature type="domain" description="SSD" evidence="8">
    <location>
        <begin position="223"/>
        <end position="351"/>
    </location>
</feature>
<dbReference type="Proteomes" id="UP000540412">
    <property type="component" value="Unassembled WGS sequence"/>
</dbReference>
<dbReference type="PANTHER" id="PTHR33406">
    <property type="entry name" value="MEMBRANE PROTEIN MJ1562-RELATED"/>
    <property type="match status" value="1"/>
</dbReference>
<gene>
    <name evidence="9" type="ORF">BJY24_005284</name>
</gene>
<evidence type="ECO:0000256" key="4">
    <source>
        <dbReference type="ARBA" id="ARBA00022989"/>
    </source>
</evidence>
<evidence type="ECO:0000313" key="10">
    <source>
        <dbReference type="Proteomes" id="UP000540412"/>
    </source>
</evidence>
<feature type="transmembrane region" description="Helical" evidence="7">
    <location>
        <begin position="564"/>
        <end position="587"/>
    </location>
</feature>
<evidence type="ECO:0000256" key="2">
    <source>
        <dbReference type="ARBA" id="ARBA00022475"/>
    </source>
</evidence>
<feature type="transmembrane region" description="Helical" evidence="7">
    <location>
        <begin position="221"/>
        <end position="239"/>
    </location>
</feature>
<organism evidence="9 10">
    <name type="scientific">Nocardia transvalensis</name>
    <dbReference type="NCBI Taxonomy" id="37333"/>
    <lineage>
        <taxon>Bacteria</taxon>
        <taxon>Bacillati</taxon>
        <taxon>Actinomycetota</taxon>
        <taxon>Actinomycetes</taxon>
        <taxon>Mycobacteriales</taxon>
        <taxon>Nocardiaceae</taxon>
        <taxon>Nocardia</taxon>
    </lineage>
</organism>
<evidence type="ECO:0000256" key="7">
    <source>
        <dbReference type="SAM" id="Phobius"/>
    </source>
</evidence>
<keyword evidence="5 7" id="KW-0472">Membrane</keyword>
<dbReference type="PANTHER" id="PTHR33406:SF13">
    <property type="entry name" value="MEMBRANE PROTEIN YDFJ"/>
    <property type="match status" value="1"/>
</dbReference>
<keyword evidence="3 7" id="KW-0812">Transmembrane</keyword>
<evidence type="ECO:0000256" key="3">
    <source>
        <dbReference type="ARBA" id="ARBA00022692"/>
    </source>
</evidence>
<dbReference type="SUPFAM" id="SSF82866">
    <property type="entry name" value="Multidrug efflux transporter AcrB transmembrane domain"/>
    <property type="match status" value="2"/>
</dbReference>
<name>A0A7W9PHR5_9NOCA</name>
<feature type="transmembrane region" description="Helical" evidence="7">
    <location>
        <begin position="689"/>
        <end position="708"/>
    </location>
</feature>
<dbReference type="InterPro" id="IPR050545">
    <property type="entry name" value="Mycobact_MmpL"/>
</dbReference>
<feature type="transmembrane region" description="Helical" evidence="7">
    <location>
        <begin position="29"/>
        <end position="48"/>
    </location>
</feature>
<sequence>MVATELSETAGPQAPAHRWGRSIARRRRLVLAVWVLLLVACGVAYPALQSRIVAPDFNPPEAEFLRAEQLTRQYFPQLGDEQSVVVFDSGALRADAPEFRQAVTRAVDGLRATAGVASVVSPFDGLGQISADRHTAFAVVGLRGAPPERAAVAARIQDDLRSARTAAVTAELTGFVAVQNDLAEVEKADLARAEAIGLPVALAIMVLALGALVAAAVPVGIGLAGILLAGGVLFVLSFLTDVDILMTSMASMIGLGIGIDYAMFVVSRFREELARLRVRDRRDPAVAEAVGIAMNTAGRTILASGVIVAVSVIALVLIEAKTYRGLALVVSISVVSTLAVAMILLPALLAELGPAVNRGALPERFRPASMRGEQVVAGRRQSGTGAEQGAAGGEPGVAHGNWYRWALAVMRRPLVFGGAVTIVLLFAAVPITRIEYGLNLGVAALGDRPAGHAAQVLSEKFPPGTMAPIQVVATGPGETSLSAEGVAQLDRFAAEVGKDDRVAGALTQRSGGAAMLIVLPKAPVDDPRSNQLVLDLRERAREMSDVRVSVGGPNGGYVDVAREIIGTVPYVVAFVLIASFLFLVAAFRSIVLPLKAIAMNLLVTGAALGLTVAVFQWGWGESVLGFHSAGYLQVFLPGMVFVILFGLSMDYEVFLIRRMRERWDAAGDRTDLGNRLAVAEGLEHTARPITAAAAIMVVIFGSFVTADVLELKQIGFALAVAVILDAVLVRMVLVPAFMRLLGPWNWWLPRSFSRRPGSTSGAAT</sequence>
<feature type="transmembrane region" description="Helical" evidence="7">
    <location>
        <begin position="301"/>
        <end position="320"/>
    </location>
</feature>
<dbReference type="InterPro" id="IPR004869">
    <property type="entry name" value="MMPL_dom"/>
</dbReference>
<keyword evidence="2" id="KW-1003">Cell membrane</keyword>
<feature type="transmembrane region" description="Helical" evidence="7">
    <location>
        <begin position="196"/>
        <end position="214"/>
    </location>
</feature>
<evidence type="ECO:0000256" key="6">
    <source>
        <dbReference type="SAM" id="MobiDB-lite"/>
    </source>
</evidence>
<dbReference type="InterPro" id="IPR000731">
    <property type="entry name" value="SSD"/>
</dbReference>
<dbReference type="PROSITE" id="PS50156">
    <property type="entry name" value="SSD"/>
    <property type="match status" value="1"/>
</dbReference>
<feature type="transmembrane region" description="Helical" evidence="7">
    <location>
        <begin position="245"/>
        <end position="267"/>
    </location>
</feature>
<evidence type="ECO:0000259" key="8">
    <source>
        <dbReference type="PROSITE" id="PS50156"/>
    </source>
</evidence>
<reference evidence="9 10" key="1">
    <citation type="submission" date="2020-08" db="EMBL/GenBank/DDBJ databases">
        <title>Sequencing the genomes of 1000 actinobacteria strains.</title>
        <authorList>
            <person name="Klenk H.-P."/>
        </authorList>
    </citation>
    <scope>NUCLEOTIDE SEQUENCE [LARGE SCALE GENOMIC DNA]</scope>
    <source>
        <strain evidence="9 10">DSM 43582</strain>
    </source>
</reference>
<keyword evidence="10" id="KW-1185">Reference proteome</keyword>
<evidence type="ECO:0000256" key="5">
    <source>
        <dbReference type="ARBA" id="ARBA00023136"/>
    </source>
</evidence>